<comment type="caution">
    <text evidence="3">The sequence shown here is derived from an EMBL/GenBank/DDBJ whole genome shotgun (WGS) entry which is preliminary data.</text>
</comment>
<organism evidence="3 4">
    <name type="scientific">Pelagomonas calceolata</name>
    <dbReference type="NCBI Taxonomy" id="35677"/>
    <lineage>
        <taxon>Eukaryota</taxon>
        <taxon>Sar</taxon>
        <taxon>Stramenopiles</taxon>
        <taxon>Ochrophyta</taxon>
        <taxon>Pelagophyceae</taxon>
        <taxon>Pelagomonadales</taxon>
        <taxon>Pelagomonadaceae</taxon>
        <taxon>Pelagomonas</taxon>
    </lineage>
</organism>
<evidence type="ECO:0000256" key="1">
    <source>
        <dbReference type="PROSITE-ProRule" id="PRU00042"/>
    </source>
</evidence>
<gene>
    <name evidence="3" type="ORF">PECAL_3P10420</name>
</gene>
<proteinExistence type="predicted"/>
<dbReference type="Proteomes" id="UP000789595">
    <property type="component" value="Unassembled WGS sequence"/>
</dbReference>
<dbReference type="EMBL" id="CAKKNE010000003">
    <property type="protein sequence ID" value="CAH0371116.1"/>
    <property type="molecule type" value="Genomic_DNA"/>
</dbReference>
<keyword evidence="1" id="KW-0863">Zinc-finger</keyword>
<dbReference type="PROSITE" id="PS00028">
    <property type="entry name" value="ZINC_FINGER_C2H2_1"/>
    <property type="match status" value="1"/>
</dbReference>
<reference evidence="3" key="1">
    <citation type="submission" date="2021-11" db="EMBL/GenBank/DDBJ databases">
        <authorList>
            <consortium name="Genoscope - CEA"/>
            <person name="William W."/>
        </authorList>
    </citation>
    <scope>NUCLEOTIDE SEQUENCE</scope>
</reference>
<dbReference type="Pfam" id="PF13815">
    <property type="entry name" value="Dzip-like_N"/>
    <property type="match status" value="1"/>
</dbReference>
<evidence type="ECO:0000313" key="4">
    <source>
        <dbReference type="Proteomes" id="UP000789595"/>
    </source>
</evidence>
<protein>
    <recommendedName>
        <fullName evidence="2">C2H2-type domain-containing protein</fullName>
    </recommendedName>
</protein>
<evidence type="ECO:0000259" key="2">
    <source>
        <dbReference type="PROSITE" id="PS50157"/>
    </source>
</evidence>
<keyword evidence="1" id="KW-0862">Zinc</keyword>
<keyword evidence="4" id="KW-1185">Reference proteome</keyword>
<dbReference type="PROSITE" id="PS50157">
    <property type="entry name" value="ZINC_FINGER_C2H2_2"/>
    <property type="match status" value="1"/>
</dbReference>
<accession>A0A8J2SN75</accession>
<keyword evidence="1" id="KW-0479">Metal-binding</keyword>
<evidence type="ECO:0000313" key="3">
    <source>
        <dbReference type="EMBL" id="CAH0371116.1"/>
    </source>
</evidence>
<dbReference type="GO" id="GO:0008270">
    <property type="term" value="F:zinc ion binding"/>
    <property type="evidence" value="ECO:0007669"/>
    <property type="project" value="UniProtKB-KW"/>
</dbReference>
<dbReference type="OrthoDB" id="10671828at2759"/>
<dbReference type="InterPro" id="IPR032714">
    <property type="entry name" value="DZIP1_N"/>
</dbReference>
<feature type="domain" description="C2H2-type" evidence="2">
    <location>
        <begin position="171"/>
        <end position="199"/>
    </location>
</feature>
<dbReference type="InterPro" id="IPR013087">
    <property type="entry name" value="Znf_C2H2_type"/>
</dbReference>
<dbReference type="AlphaFoldDB" id="A0A8J2SN75"/>
<dbReference type="Gene3D" id="3.30.160.60">
    <property type="entry name" value="Classic Zinc Finger"/>
    <property type="match status" value="1"/>
</dbReference>
<sequence length="452" mass="48620">MGDAPRFRLRTGAPSWDRICSIDIDRVMDGLGAGSTLSGIVDDVTFANISRRELKSAGYDAAESLVRLLQLCVEYMLHVQESLINDASKAELGRRKALDEVSDVEAKLSLEKARRRAAARQCVDFREVALALAGAARAAGVDTARWIDSLRDGEAANDDEALLEAYTDTSVGCAQCGKGFVSKEYLAQHVKSVHGDVERKPVGLPMTVMRNVGKSHSPRPKPQKKKQGFFSSMMSWGKKKAPAHVERVWDLAAGPSHSNVEGAQEEAILHAVEAANLDADEVAFACERRGGKLVLVATAPDDFDAWEWLDEELHACFGGTSLVKDLNLRGKAVKAGPREEMSWDFSGGDAAAVQRALDEAKLDADEVSLTASGNVLTGVAPKGFDAWSWLDEEVQSTLAGVVKTIALRGAKPQPAGARALDDAIRALEGVVAVRPSVGPALELLKKERRGLK</sequence>
<name>A0A8J2SN75_9STRA</name>